<evidence type="ECO:0000313" key="7">
    <source>
        <dbReference type="Proteomes" id="UP001432322"/>
    </source>
</evidence>
<dbReference type="GO" id="GO:0046872">
    <property type="term" value="F:metal ion binding"/>
    <property type="evidence" value="ECO:0007669"/>
    <property type="project" value="UniProtKB-KW"/>
</dbReference>
<keyword evidence="7" id="KW-1185">Reference proteome</keyword>
<dbReference type="GO" id="GO:0005834">
    <property type="term" value="C:heterotrimeric G-protein complex"/>
    <property type="evidence" value="ECO:0007669"/>
    <property type="project" value="TreeGrafter"/>
</dbReference>
<keyword evidence="3" id="KW-0807">Transducer</keyword>
<dbReference type="GO" id="GO:0003924">
    <property type="term" value="F:GTPase activity"/>
    <property type="evidence" value="ECO:0007669"/>
    <property type="project" value="InterPro"/>
</dbReference>
<evidence type="ECO:0000256" key="2">
    <source>
        <dbReference type="ARBA" id="ARBA00023134"/>
    </source>
</evidence>
<keyword evidence="5" id="KW-0460">Magnesium</keyword>
<evidence type="ECO:0008006" key="8">
    <source>
        <dbReference type="Google" id="ProtNLM"/>
    </source>
</evidence>
<dbReference type="InterPro" id="IPR011025">
    <property type="entry name" value="GproteinA_insert"/>
</dbReference>
<dbReference type="SUPFAM" id="SSF47895">
    <property type="entry name" value="Transducin (alpha subunit), insertion domain"/>
    <property type="match status" value="1"/>
</dbReference>
<dbReference type="PROSITE" id="PS51882">
    <property type="entry name" value="G_ALPHA"/>
    <property type="match status" value="1"/>
</dbReference>
<dbReference type="GO" id="GO:0005525">
    <property type="term" value="F:GTP binding"/>
    <property type="evidence" value="ECO:0007669"/>
    <property type="project" value="UniProtKB-KW"/>
</dbReference>
<accession>A0AAV5W1R4</accession>
<feature type="binding site" evidence="5">
    <location>
        <position position="37"/>
    </location>
    <ligand>
        <name>Mg(2+)</name>
        <dbReference type="ChEBI" id="CHEBI:18420"/>
    </ligand>
</feature>
<dbReference type="AlphaFoldDB" id="A0AAV5W1R4"/>
<dbReference type="SUPFAM" id="SSF52540">
    <property type="entry name" value="P-loop containing nucleoside triphosphate hydrolases"/>
    <property type="match status" value="1"/>
</dbReference>
<evidence type="ECO:0000256" key="3">
    <source>
        <dbReference type="ARBA" id="ARBA00023224"/>
    </source>
</evidence>
<dbReference type="Pfam" id="PF00503">
    <property type="entry name" value="G-alpha"/>
    <property type="match status" value="1"/>
</dbReference>
<sequence length="332" mass="38225">MGVNSSSQRLRTALSLKGRSSEKRKILVLGCMGAGKTTLCRMIAKAANAHLPPARLYKHTIENNLLELFKVKYKCCYHVVFSDRRNNDDLEILSVFRHKEDLHSTSIAAIKRLLKSNLYIEIMKEKGRILELPYNAPYYIQNAERILDPKFEPTDADMCAVYSQTVGANYKSIDMGVVTYEVLELPGHHIFRRIWADFFDNTTVIIFVIDLSDLCRQAFYNKGHLQDKVRTILLSVVMNRLLNKTAFILLFNKRDLLEEIGMTFNFQQLGAGIKTWEGAEKWYMDQCMSAIPPTNPVYSHSMSLTKKPDMNTTLFESLEKIFQFNTRSIDLE</sequence>
<dbReference type="PANTHER" id="PTHR10218:SF116">
    <property type="entry name" value="G PROTEIN, ALPHA SUBUNIT"/>
    <property type="match status" value="1"/>
</dbReference>
<dbReference type="GO" id="GO:0031683">
    <property type="term" value="F:G-protein beta/gamma-subunit complex binding"/>
    <property type="evidence" value="ECO:0007669"/>
    <property type="project" value="InterPro"/>
</dbReference>
<name>A0AAV5W1R4_9BILA</name>
<dbReference type="PRINTS" id="PR00318">
    <property type="entry name" value="GPROTEINA"/>
</dbReference>
<dbReference type="SMART" id="SM00275">
    <property type="entry name" value="G_alpha"/>
    <property type="match status" value="1"/>
</dbReference>
<dbReference type="GO" id="GO:0001664">
    <property type="term" value="F:G protein-coupled receptor binding"/>
    <property type="evidence" value="ECO:0007669"/>
    <property type="project" value="TreeGrafter"/>
</dbReference>
<protein>
    <recommendedName>
        <fullName evidence="8">ADP ribosylation factor</fullName>
    </recommendedName>
</protein>
<evidence type="ECO:0000256" key="4">
    <source>
        <dbReference type="PIRSR" id="PIRSR601019-1"/>
    </source>
</evidence>
<dbReference type="EMBL" id="BTSY01000004">
    <property type="protein sequence ID" value="GMT23859.1"/>
    <property type="molecule type" value="Genomic_DNA"/>
</dbReference>
<dbReference type="PANTHER" id="PTHR10218">
    <property type="entry name" value="GTP-BINDING PROTEIN ALPHA SUBUNIT"/>
    <property type="match status" value="1"/>
</dbReference>
<dbReference type="InterPro" id="IPR001019">
    <property type="entry name" value="Gprotein_alpha_su"/>
</dbReference>
<keyword evidence="2 4" id="KW-0342">GTP-binding</keyword>
<proteinExistence type="predicted"/>
<keyword evidence="5" id="KW-0479">Metal-binding</keyword>
<dbReference type="InterPro" id="IPR027417">
    <property type="entry name" value="P-loop_NTPase"/>
</dbReference>
<gene>
    <name evidence="6" type="ORF">PFISCL1PPCAC_15156</name>
</gene>
<dbReference type="Gene3D" id="3.40.50.300">
    <property type="entry name" value="P-loop containing nucleotide triphosphate hydrolases"/>
    <property type="match status" value="1"/>
</dbReference>
<evidence type="ECO:0000313" key="6">
    <source>
        <dbReference type="EMBL" id="GMT23859.1"/>
    </source>
</evidence>
<keyword evidence="1 4" id="KW-0547">Nucleotide-binding</keyword>
<dbReference type="Proteomes" id="UP001432322">
    <property type="component" value="Unassembled WGS sequence"/>
</dbReference>
<evidence type="ECO:0000256" key="1">
    <source>
        <dbReference type="ARBA" id="ARBA00022741"/>
    </source>
</evidence>
<organism evidence="6 7">
    <name type="scientific">Pristionchus fissidentatus</name>
    <dbReference type="NCBI Taxonomy" id="1538716"/>
    <lineage>
        <taxon>Eukaryota</taxon>
        <taxon>Metazoa</taxon>
        <taxon>Ecdysozoa</taxon>
        <taxon>Nematoda</taxon>
        <taxon>Chromadorea</taxon>
        <taxon>Rhabditida</taxon>
        <taxon>Rhabditina</taxon>
        <taxon>Diplogasteromorpha</taxon>
        <taxon>Diplogasteroidea</taxon>
        <taxon>Neodiplogasteridae</taxon>
        <taxon>Pristionchus</taxon>
    </lineage>
</organism>
<dbReference type="GO" id="GO:0005737">
    <property type="term" value="C:cytoplasm"/>
    <property type="evidence" value="ECO:0007669"/>
    <property type="project" value="TreeGrafter"/>
</dbReference>
<comment type="caution">
    <text evidence="6">The sequence shown here is derived from an EMBL/GenBank/DDBJ whole genome shotgun (WGS) entry which is preliminary data.</text>
</comment>
<reference evidence="6" key="1">
    <citation type="submission" date="2023-10" db="EMBL/GenBank/DDBJ databases">
        <title>Genome assembly of Pristionchus species.</title>
        <authorList>
            <person name="Yoshida K."/>
            <person name="Sommer R.J."/>
        </authorList>
    </citation>
    <scope>NUCLEOTIDE SEQUENCE</scope>
    <source>
        <strain evidence="6">RS5133</strain>
    </source>
</reference>
<feature type="binding site" evidence="4">
    <location>
        <begin position="252"/>
        <end position="255"/>
    </location>
    <ligand>
        <name>GTP</name>
        <dbReference type="ChEBI" id="CHEBI:37565"/>
    </ligand>
</feature>
<evidence type="ECO:0000256" key="5">
    <source>
        <dbReference type="PIRSR" id="PIRSR601019-2"/>
    </source>
</evidence>
<feature type="binding site" evidence="5">
    <location>
        <position position="165"/>
    </location>
    <ligand>
        <name>Mg(2+)</name>
        <dbReference type="ChEBI" id="CHEBI:18420"/>
    </ligand>
</feature>
<dbReference type="Gene3D" id="1.10.400.10">
    <property type="entry name" value="GI Alpha 1, domain 2-like"/>
    <property type="match status" value="1"/>
</dbReference>
<dbReference type="GO" id="GO:0007188">
    <property type="term" value="P:adenylate cyclase-modulating G protein-coupled receptor signaling pathway"/>
    <property type="evidence" value="ECO:0007669"/>
    <property type="project" value="TreeGrafter"/>
</dbReference>